<name>A0ABS1HCQ9_9BACL</name>
<evidence type="ECO:0000313" key="4">
    <source>
        <dbReference type="Proteomes" id="UP000618943"/>
    </source>
</evidence>
<dbReference type="Proteomes" id="UP000618943">
    <property type="component" value="Unassembled WGS sequence"/>
</dbReference>
<keyword evidence="1" id="KW-0812">Transmembrane</keyword>
<keyword evidence="1" id="KW-0472">Membrane</keyword>
<evidence type="ECO:0000313" key="3">
    <source>
        <dbReference type="EMBL" id="MBK3497194.1"/>
    </source>
</evidence>
<feature type="transmembrane region" description="Helical" evidence="1">
    <location>
        <begin position="50"/>
        <end position="79"/>
    </location>
</feature>
<evidence type="ECO:0000256" key="1">
    <source>
        <dbReference type="SAM" id="Phobius"/>
    </source>
</evidence>
<dbReference type="RefSeq" id="WP_200750498.1">
    <property type="nucleotide sequence ID" value="NZ_JAEOAH010000054.1"/>
</dbReference>
<reference evidence="3 4" key="1">
    <citation type="submission" date="2020-12" db="EMBL/GenBank/DDBJ databases">
        <title>YIM B01967 draft genome.</title>
        <authorList>
            <person name="Yan X."/>
        </authorList>
    </citation>
    <scope>NUCLEOTIDE SEQUENCE [LARGE SCALE GENOMIC DNA]</scope>
    <source>
        <strain evidence="3 4">YIM B01967</strain>
    </source>
</reference>
<dbReference type="EMBL" id="JAEOAH010000054">
    <property type="protein sequence ID" value="MBK3497194.1"/>
    <property type="molecule type" value="Genomic_DNA"/>
</dbReference>
<comment type="caution">
    <text evidence="3">The sequence shown here is derived from an EMBL/GenBank/DDBJ whole genome shotgun (WGS) entry which is preliminary data.</text>
</comment>
<protein>
    <submittedName>
        <fullName evidence="3">Uncharacterized protein</fullName>
    </submittedName>
</protein>
<feature type="chain" id="PRO_5047486102" evidence="2">
    <location>
        <begin position="27"/>
        <end position="103"/>
    </location>
</feature>
<accession>A0ABS1HCQ9</accession>
<keyword evidence="2" id="KW-0732">Signal</keyword>
<feature type="signal peptide" evidence="2">
    <location>
        <begin position="1"/>
        <end position="26"/>
    </location>
</feature>
<proteinExistence type="predicted"/>
<keyword evidence="1" id="KW-1133">Transmembrane helix</keyword>
<evidence type="ECO:0000256" key="2">
    <source>
        <dbReference type="SAM" id="SignalP"/>
    </source>
</evidence>
<organism evidence="3 4">
    <name type="scientific">Viridibacillus soli</name>
    <dbReference type="NCBI Taxonomy" id="2798301"/>
    <lineage>
        <taxon>Bacteria</taxon>
        <taxon>Bacillati</taxon>
        <taxon>Bacillota</taxon>
        <taxon>Bacilli</taxon>
        <taxon>Bacillales</taxon>
        <taxon>Caryophanaceae</taxon>
        <taxon>Viridibacillus</taxon>
    </lineage>
</organism>
<gene>
    <name evidence="3" type="ORF">JFL43_20655</name>
</gene>
<sequence>MGKKMIALIMSLALVVGAFTAVSASASTPVAVGGNNAFEGLTVNNEVKPQWIPLVVVGAKVVAGAAGAGFGAAAGAWAFGKITGNFSVDEALDYEEVSVVFDR</sequence>
<keyword evidence="4" id="KW-1185">Reference proteome</keyword>